<keyword evidence="1" id="KW-0472">Membrane</keyword>
<keyword evidence="1" id="KW-0812">Transmembrane</keyword>
<dbReference type="AlphaFoldDB" id="A0A6A6BU82"/>
<dbReference type="GeneID" id="54292471"/>
<gene>
    <name evidence="2" type="ORF">K452DRAFT_107412</name>
</gene>
<proteinExistence type="predicted"/>
<accession>A0A6A6BU82</accession>
<organism evidence="2 3">
    <name type="scientific">Aplosporella prunicola CBS 121167</name>
    <dbReference type="NCBI Taxonomy" id="1176127"/>
    <lineage>
        <taxon>Eukaryota</taxon>
        <taxon>Fungi</taxon>
        <taxon>Dikarya</taxon>
        <taxon>Ascomycota</taxon>
        <taxon>Pezizomycotina</taxon>
        <taxon>Dothideomycetes</taxon>
        <taxon>Dothideomycetes incertae sedis</taxon>
        <taxon>Botryosphaeriales</taxon>
        <taxon>Aplosporellaceae</taxon>
        <taxon>Aplosporella</taxon>
    </lineage>
</organism>
<keyword evidence="1" id="KW-1133">Transmembrane helix</keyword>
<name>A0A6A6BU82_9PEZI</name>
<dbReference type="Proteomes" id="UP000799438">
    <property type="component" value="Unassembled WGS sequence"/>
</dbReference>
<dbReference type="RefSeq" id="XP_033401910.1">
    <property type="nucleotide sequence ID" value="XM_033534979.1"/>
</dbReference>
<protein>
    <submittedName>
        <fullName evidence="2">Uncharacterized protein</fullName>
    </submittedName>
</protein>
<dbReference type="EMBL" id="ML995476">
    <property type="protein sequence ID" value="KAF2146201.1"/>
    <property type="molecule type" value="Genomic_DNA"/>
</dbReference>
<evidence type="ECO:0000256" key="1">
    <source>
        <dbReference type="SAM" id="Phobius"/>
    </source>
</evidence>
<sequence>MYVYLGYSWSGGRLHQPRLGLASGLDGRVQRAACAALRIYSLFCFFFFFFFHGK</sequence>
<evidence type="ECO:0000313" key="2">
    <source>
        <dbReference type="EMBL" id="KAF2146201.1"/>
    </source>
</evidence>
<keyword evidence="3" id="KW-1185">Reference proteome</keyword>
<reference evidence="2" key="1">
    <citation type="journal article" date="2020" name="Stud. Mycol.">
        <title>101 Dothideomycetes genomes: a test case for predicting lifestyles and emergence of pathogens.</title>
        <authorList>
            <person name="Haridas S."/>
            <person name="Albert R."/>
            <person name="Binder M."/>
            <person name="Bloem J."/>
            <person name="Labutti K."/>
            <person name="Salamov A."/>
            <person name="Andreopoulos B."/>
            <person name="Baker S."/>
            <person name="Barry K."/>
            <person name="Bills G."/>
            <person name="Bluhm B."/>
            <person name="Cannon C."/>
            <person name="Castanera R."/>
            <person name="Culley D."/>
            <person name="Daum C."/>
            <person name="Ezra D."/>
            <person name="Gonzalez J."/>
            <person name="Henrissat B."/>
            <person name="Kuo A."/>
            <person name="Liang C."/>
            <person name="Lipzen A."/>
            <person name="Lutzoni F."/>
            <person name="Magnuson J."/>
            <person name="Mondo S."/>
            <person name="Nolan M."/>
            <person name="Ohm R."/>
            <person name="Pangilinan J."/>
            <person name="Park H.-J."/>
            <person name="Ramirez L."/>
            <person name="Alfaro M."/>
            <person name="Sun H."/>
            <person name="Tritt A."/>
            <person name="Yoshinaga Y."/>
            <person name="Zwiers L.-H."/>
            <person name="Turgeon B."/>
            <person name="Goodwin S."/>
            <person name="Spatafora J."/>
            <person name="Crous P."/>
            <person name="Grigoriev I."/>
        </authorList>
    </citation>
    <scope>NUCLEOTIDE SEQUENCE</scope>
    <source>
        <strain evidence="2">CBS 121167</strain>
    </source>
</reference>
<feature type="transmembrane region" description="Helical" evidence="1">
    <location>
        <begin position="29"/>
        <end position="51"/>
    </location>
</feature>
<evidence type="ECO:0000313" key="3">
    <source>
        <dbReference type="Proteomes" id="UP000799438"/>
    </source>
</evidence>